<keyword evidence="1" id="KW-1185">Reference proteome</keyword>
<dbReference type="GeneID" id="100908927"/>
<sequence length="228" mass="25970">MSGVFHDAQETSCNALVKTITDLREHLEEAHKLQFKTIETEFVGEKAFNRWKAQVEHIECVCFVMKKSKVTPTERQRYFYCQRSALCSVNNKNVNCTAQLLVKENSRSGSIIVTGCLTHYGHSMTTRQFIESISKRPRIREGGVAGQEVDMSVISGQLLAIYELAIIKKKQKSVDKICAALRDLYDCLKDYDEDDETLPGLEETQAWRRTAAREVAERERQAIAESTI</sequence>
<dbReference type="RefSeq" id="XP_003743446.2">
    <property type="nucleotide sequence ID" value="XM_003743398.2"/>
</dbReference>
<dbReference type="PANTHER" id="PTHR33936">
    <property type="entry name" value="PROTEIN CBG17840"/>
    <property type="match status" value="1"/>
</dbReference>
<dbReference type="PANTHER" id="PTHR33936:SF24">
    <property type="entry name" value="C2H2-TYPE DOMAIN-CONTAINING PROTEIN"/>
    <property type="match status" value="1"/>
</dbReference>
<dbReference type="AlphaFoldDB" id="A0AAJ6QTI8"/>
<accession>A0AAJ6QTI8</accession>
<dbReference type="InterPro" id="IPR052797">
    <property type="entry name" value="RegFact_GeneExpr_CellDeath"/>
</dbReference>
<evidence type="ECO:0000313" key="2">
    <source>
        <dbReference type="RefSeq" id="XP_003743446.2"/>
    </source>
</evidence>
<gene>
    <name evidence="2" type="primary">LOC100908927</name>
</gene>
<name>A0AAJ6QTI8_9ACAR</name>
<reference evidence="2" key="1">
    <citation type="submission" date="2025-08" db="UniProtKB">
        <authorList>
            <consortium name="RefSeq"/>
        </authorList>
    </citation>
    <scope>IDENTIFICATION</scope>
</reference>
<organism evidence="1 2">
    <name type="scientific">Galendromus occidentalis</name>
    <name type="common">western predatory mite</name>
    <dbReference type="NCBI Taxonomy" id="34638"/>
    <lineage>
        <taxon>Eukaryota</taxon>
        <taxon>Metazoa</taxon>
        <taxon>Ecdysozoa</taxon>
        <taxon>Arthropoda</taxon>
        <taxon>Chelicerata</taxon>
        <taxon>Arachnida</taxon>
        <taxon>Acari</taxon>
        <taxon>Parasitiformes</taxon>
        <taxon>Mesostigmata</taxon>
        <taxon>Gamasina</taxon>
        <taxon>Phytoseioidea</taxon>
        <taxon>Phytoseiidae</taxon>
        <taxon>Typhlodrominae</taxon>
        <taxon>Galendromus</taxon>
    </lineage>
</organism>
<dbReference type="KEGG" id="goe:100908927"/>
<protein>
    <submittedName>
        <fullName evidence="2">Uncharacterized protein LOC100908927</fullName>
    </submittedName>
</protein>
<proteinExistence type="predicted"/>
<dbReference type="Proteomes" id="UP000694867">
    <property type="component" value="Unplaced"/>
</dbReference>
<evidence type="ECO:0000313" key="1">
    <source>
        <dbReference type="Proteomes" id="UP000694867"/>
    </source>
</evidence>